<name>A0A4Z2FDK6_9TELE</name>
<dbReference type="EMBL" id="SRLO01001312">
    <property type="protein sequence ID" value="TNN39061.1"/>
    <property type="molecule type" value="Genomic_DNA"/>
</dbReference>
<dbReference type="Proteomes" id="UP000314294">
    <property type="component" value="Unassembled WGS sequence"/>
</dbReference>
<dbReference type="AlphaFoldDB" id="A0A4Z2FDK6"/>
<evidence type="ECO:0000313" key="1">
    <source>
        <dbReference type="EMBL" id="TNN39061.1"/>
    </source>
</evidence>
<evidence type="ECO:0000313" key="2">
    <source>
        <dbReference type="Proteomes" id="UP000314294"/>
    </source>
</evidence>
<comment type="caution">
    <text evidence="1">The sequence shown here is derived from an EMBL/GenBank/DDBJ whole genome shotgun (WGS) entry which is preliminary data.</text>
</comment>
<organism evidence="1 2">
    <name type="scientific">Liparis tanakae</name>
    <name type="common">Tanaka's snailfish</name>
    <dbReference type="NCBI Taxonomy" id="230148"/>
    <lineage>
        <taxon>Eukaryota</taxon>
        <taxon>Metazoa</taxon>
        <taxon>Chordata</taxon>
        <taxon>Craniata</taxon>
        <taxon>Vertebrata</taxon>
        <taxon>Euteleostomi</taxon>
        <taxon>Actinopterygii</taxon>
        <taxon>Neopterygii</taxon>
        <taxon>Teleostei</taxon>
        <taxon>Neoteleostei</taxon>
        <taxon>Acanthomorphata</taxon>
        <taxon>Eupercaria</taxon>
        <taxon>Perciformes</taxon>
        <taxon>Cottioidei</taxon>
        <taxon>Cottales</taxon>
        <taxon>Liparidae</taxon>
        <taxon>Liparis</taxon>
    </lineage>
</organism>
<sequence length="135" mass="14949">MTLYSNNAEKVVFEFPTSCPSSAASPHRCIRGVGAEGRVFYRVLRNLGRPARQLWSNVKGLDVLMTGNVESTDGVITLNGSNFQTDVDVQSDALPDSWSLAPGGRDVRFTKRSKHDVLAVSRRRSFGKNTPEKHR</sequence>
<protein>
    <submittedName>
        <fullName evidence="1">Uncharacterized protein</fullName>
    </submittedName>
</protein>
<reference evidence="1 2" key="1">
    <citation type="submission" date="2019-03" db="EMBL/GenBank/DDBJ databases">
        <title>First draft genome of Liparis tanakae, snailfish: a comprehensive survey of snailfish specific genes.</title>
        <authorList>
            <person name="Kim W."/>
            <person name="Song I."/>
            <person name="Jeong J.-H."/>
            <person name="Kim D."/>
            <person name="Kim S."/>
            <person name="Ryu S."/>
            <person name="Song J.Y."/>
            <person name="Lee S.K."/>
        </authorList>
    </citation>
    <scope>NUCLEOTIDE SEQUENCE [LARGE SCALE GENOMIC DNA]</scope>
    <source>
        <tissue evidence="1">Muscle</tissue>
    </source>
</reference>
<accession>A0A4Z2FDK6</accession>
<keyword evidence="2" id="KW-1185">Reference proteome</keyword>
<proteinExistence type="predicted"/>
<gene>
    <name evidence="1" type="ORF">EYF80_050767</name>
</gene>